<feature type="chain" id="PRO_5002981812" evidence="4">
    <location>
        <begin position="26"/>
        <end position="412"/>
    </location>
</feature>
<dbReference type="STRING" id="471856.Jden_0234"/>
<organism evidence="5 6">
    <name type="scientific">Jonesia denitrificans (strain ATCC 14870 / DSM 20603 / BCRC 15368 / CIP 55.134 / JCM 11481 / NBRC 15587 / NCTC 10816 / Prevot 55134)</name>
    <name type="common">Listeria denitrificans</name>
    <dbReference type="NCBI Taxonomy" id="471856"/>
    <lineage>
        <taxon>Bacteria</taxon>
        <taxon>Bacillati</taxon>
        <taxon>Actinomycetota</taxon>
        <taxon>Actinomycetes</taxon>
        <taxon>Micrococcales</taxon>
        <taxon>Jonesiaceae</taxon>
        <taxon>Jonesia</taxon>
    </lineage>
</organism>
<keyword evidence="3 4" id="KW-0732">Signal</keyword>
<dbReference type="GO" id="GO:0055052">
    <property type="term" value="C:ATP-binding cassette (ABC) transporter complex, substrate-binding subunit-containing"/>
    <property type="evidence" value="ECO:0007669"/>
    <property type="project" value="TreeGrafter"/>
</dbReference>
<dbReference type="GO" id="GO:1901982">
    <property type="term" value="F:maltose binding"/>
    <property type="evidence" value="ECO:0007669"/>
    <property type="project" value="TreeGrafter"/>
</dbReference>
<keyword evidence="2" id="KW-0813">Transport</keyword>
<dbReference type="RefSeq" id="WP_015770537.1">
    <property type="nucleotide sequence ID" value="NC_013174.1"/>
</dbReference>
<dbReference type="GO" id="GO:0015768">
    <property type="term" value="P:maltose transport"/>
    <property type="evidence" value="ECO:0007669"/>
    <property type="project" value="TreeGrafter"/>
</dbReference>
<dbReference type="eggNOG" id="COG2182">
    <property type="taxonomic scope" value="Bacteria"/>
</dbReference>
<evidence type="ECO:0000256" key="2">
    <source>
        <dbReference type="ARBA" id="ARBA00022448"/>
    </source>
</evidence>
<dbReference type="HOGENOM" id="CLU_031285_10_1_11"/>
<dbReference type="PANTHER" id="PTHR30061:SF50">
    <property type="entry name" value="MALTOSE_MALTODEXTRIN-BINDING PERIPLASMIC PROTEIN"/>
    <property type="match status" value="1"/>
</dbReference>
<feature type="signal peptide" evidence="4">
    <location>
        <begin position="1"/>
        <end position="25"/>
    </location>
</feature>
<protein>
    <submittedName>
        <fullName evidence="5">Extracellular solute-binding protein family 1</fullName>
    </submittedName>
</protein>
<dbReference type="AlphaFoldDB" id="C7QYR1"/>
<name>C7QYR1_JONDD</name>
<evidence type="ECO:0000256" key="1">
    <source>
        <dbReference type="ARBA" id="ARBA00008520"/>
    </source>
</evidence>
<dbReference type="PROSITE" id="PS51257">
    <property type="entry name" value="PROKAR_LIPOPROTEIN"/>
    <property type="match status" value="1"/>
</dbReference>
<dbReference type="Pfam" id="PF01547">
    <property type="entry name" value="SBP_bac_1"/>
    <property type="match status" value="1"/>
</dbReference>
<evidence type="ECO:0000256" key="3">
    <source>
        <dbReference type="ARBA" id="ARBA00022729"/>
    </source>
</evidence>
<dbReference type="PANTHER" id="PTHR30061">
    <property type="entry name" value="MALTOSE-BINDING PERIPLASMIC PROTEIN"/>
    <property type="match status" value="1"/>
</dbReference>
<reference evidence="5 6" key="1">
    <citation type="journal article" date="2009" name="Stand. Genomic Sci.">
        <title>Complete genome sequence of Jonesia denitrificans type strain (Prevot 55134).</title>
        <authorList>
            <person name="Pukall R."/>
            <person name="Gehrich-Schroter G."/>
            <person name="Lapidus A."/>
            <person name="Nolan M."/>
            <person name="Glavina Del Rio T."/>
            <person name="Lucas S."/>
            <person name="Chen F."/>
            <person name="Tice H."/>
            <person name="Pitluck S."/>
            <person name="Cheng J.F."/>
            <person name="Copeland A."/>
            <person name="Saunders E."/>
            <person name="Brettin T."/>
            <person name="Detter J.C."/>
            <person name="Bruce D."/>
            <person name="Goodwin L."/>
            <person name="Pati A."/>
            <person name="Ivanova N."/>
            <person name="Mavromatis K."/>
            <person name="Ovchinnikova G."/>
            <person name="Chen A."/>
            <person name="Palaniappan K."/>
            <person name="Land M."/>
            <person name="Hauser L."/>
            <person name="Chang Y.J."/>
            <person name="Jeffries C.D."/>
            <person name="Chain P."/>
            <person name="Goker M."/>
            <person name="Bristow J."/>
            <person name="Eisen J.A."/>
            <person name="Markowitz V."/>
            <person name="Hugenholtz P."/>
            <person name="Kyrpides N.C."/>
            <person name="Klenk H.P."/>
            <person name="Han C."/>
        </authorList>
    </citation>
    <scope>NUCLEOTIDE SEQUENCE [LARGE SCALE GENOMIC DNA]</scope>
    <source>
        <strain evidence="6">ATCC 14870 / DSM 20603 / BCRC 15368 / CIP 55.134 / JCM 11481 / NBRC 15587 / NCTC 10816 / Prevot 55134</strain>
    </source>
</reference>
<dbReference type="KEGG" id="jde:Jden_0234"/>
<evidence type="ECO:0000313" key="5">
    <source>
        <dbReference type="EMBL" id="ACV07908.1"/>
    </source>
</evidence>
<proteinExistence type="inferred from homology"/>
<sequence>MKLTKLAALGAAAALALTACSNSDASPDTSPDNTAEVGGEVTVWLAGETDTPEDAVTWLKVEAKDQFDIDVTVERIGWGDLLSKVTTSLGDENQTPDIVELGNTQVQAFTHAGGFADITDVWERVGGNSLMLQGMVEGGSVDGALYAAPYYAGSRVVFYDTDKVKEPPKTLAELTDLATTLNTKDNSGFYLGGQDWRNAISWVFVHGGEIATYEDGQWVGQLSSPASIEGLTAVQELYAHGTNAPKDATDADTWIPFNEGRASMFIAPGWAAGLIDPDQSPNWSAFALPGVDGGSAPVFLGGSNIGISAASQNQPASEKVLELMLSEEYQLILAEAGLTTIYPQHADLAVGDPVKEASAASAVNGKITPASPNWAAFEETKTMEELFFEIAQGGDVTDIAAKYDAIITDALN</sequence>
<dbReference type="OrthoDB" id="2507686at2"/>
<evidence type="ECO:0000256" key="4">
    <source>
        <dbReference type="SAM" id="SignalP"/>
    </source>
</evidence>
<dbReference type="EMBL" id="CP001706">
    <property type="protein sequence ID" value="ACV07908.1"/>
    <property type="molecule type" value="Genomic_DNA"/>
</dbReference>
<evidence type="ECO:0000313" key="6">
    <source>
        <dbReference type="Proteomes" id="UP000000628"/>
    </source>
</evidence>
<keyword evidence="6" id="KW-1185">Reference proteome</keyword>
<accession>C7QYR1</accession>
<dbReference type="InterPro" id="IPR006059">
    <property type="entry name" value="SBP"/>
</dbReference>
<dbReference type="GO" id="GO:0042956">
    <property type="term" value="P:maltodextrin transmembrane transport"/>
    <property type="evidence" value="ECO:0007669"/>
    <property type="project" value="TreeGrafter"/>
</dbReference>
<comment type="similarity">
    <text evidence="1">Belongs to the bacterial solute-binding protein 1 family.</text>
</comment>
<dbReference type="Gene3D" id="3.40.190.10">
    <property type="entry name" value="Periplasmic binding protein-like II"/>
    <property type="match status" value="1"/>
</dbReference>
<dbReference type="Proteomes" id="UP000000628">
    <property type="component" value="Chromosome"/>
</dbReference>
<dbReference type="SUPFAM" id="SSF53850">
    <property type="entry name" value="Periplasmic binding protein-like II"/>
    <property type="match status" value="1"/>
</dbReference>
<gene>
    <name evidence="5" type="ordered locus">Jden_0234</name>
</gene>